<organism evidence="2 3">
    <name type="scientific">Burkholderia ubonensis</name>
    <dbReference type="NCBI Taxonomy" id="101571"/>
    <lineage>
        <taxon>Bacteria</taxon>
        <taxon>Pseudomonadati</taxon>
        <taxon>Pseudomonadota</taxon>
        <taxon>Betaproteobacteria</taxon>
        <taxon>Burkholderiales</taxon>
        <taxon>Burkholderiaceae</taxon>
        <taxon>Burkholderia</taxon>
        <taxon>Burkholderia cepacia complex</taxon>
    </lineage>
</organism>
<evidence type="ECO:0000313" key="3">
    <source>
        <dbReference type="Proteomes" id="UP000057910"/>
    </source>
</evidence>
<evidence type="ECO:0000256" key="1">
    <source>
        <dbReference type="SAM" id="MobiDB-lite"/>
    </source>
</evidence>
<dbReference type="RefSeq" id="WP_060041007.1">
    <property type="nucleotide sequence ID" value="NZ_LPAD01000089.1"/>
</dbReference>
<reference evidence="2 3" key="1">
    <citation type="submission" date="2015-11" db="EMBL/GenBank/DDBJ databases">
        <title>Expanding the genomic diversity of Burkholderia species for the development of highly accurate diagnostics.</title>
        <authorList>
            <person name="Sahl J."/>
            <person name="Keim P."/>
            <person name="Wagner D."/>
        </authorList>
    </citation>
    <scope>NUCLEOTIDE SEQUENCE [LARGE SCALE GENOMIC DNA]</scope>
    <source>
        <strain evidence="2 3">MSMB1585WGS</strain>
    </source>
</reference>
<name>A0ABD4DXN7_9BURK</name>
<protein>
    <submittedName>
        <fullName evidence="2">Uncharacterized protein</fullName>
    </submittedName>
</protein>
<dbReference type="EMBL" id="LPAD01000089">
    <property type="protein sequence ID" value="KVN79270.1"/>
    <property type="molecule type" value="Genomic_DNA"/>
</dbReference>
<dbReference type="Proteomes" id="UP000057910">
    <property type="component" value="Unassembled WGS sequence"/>
</dbReference>
<feature type="region of interest" description="Disordered" evidence="1">
    <location>
        <begin position="88"/>
        <end position="109"/>
    </location>
</feature>
<gene>
    <name evidence="2" type="ORF">WJ68_21410</name>
</gene>
<accession>A0ABD4DXN7</accession>
<proteinExistence type="predicted"/>
<feature type="compositionally biased region" description="Basic and acidic residues" evidence="1">
    <location>
        <begin position="100"/>
        <end position="109"/>
    </location>
</feature>
<dbReference type="AlphaFoldDB" id="A0ABD4DXN7"/>
<comment type="caution">
    <text evidence="2">The sequence shown here is derived from an EMBL/GenBank/DDBJ whole genome shotgun (WGS) entry which is preliminary data.</text>
</comment>
<evidence type="ECO:0000313" key="2">
    <source>
        <dbReference type="EMBL" id="KVN79270.1"/>
    </source>
</evidence>
<sequence length="109" mass="11743">MATNERIIQPTIAEDGSVHYPSVTSAPDDSVAVCYMHPDRIIPVIVVPGVMGTNLSNRDNKSVWLVDSSASLLAWAVKGPTDRKKLLDPKQTIVSDQGGDSDRDGAIRN</sequence>